<dbReference type="SUPFAM" id="SSF51905">
    <property type="entry name" value="FAD/NAD(P)-binding domain"/>
    <property type="match status" value="1"/>
</dbReference>
<dbReference type="InterPro" id="IPR036188">
    <property type="entry name" value="FAD/NAD-bd_sf"/>
</dbReference>
<dbReference type="EMBL" id="JAQQKV010000001">
    <property type="protein sequence ID" value="MDC7675593.1"/>
    <property type="molecule type" value="Genomic_DNA"/>
</dbReference>
<sequence length="505" mass="56278">MTTTDQHIRRILIVGGGTAGWMAAAGLSRLARSGQTEIILVESDSISTVGVGEATIPSIIDFNRALGIDEDEFVRATQGTFKLGIEFVDWNRNGDRYIHPFGFHGLDIEGIKFHQFWLKALLSGVDPGPIEDYCLSAIAAKMGRFHRPAPDAKLPLSTLKYAFHFDAGLYAQYLRRYAEARGVTRVEGTIADVKLDSVSGFIEAVTLSNGECLDGDFFIDCSGFQGLLISGALGTGYEDWSHWLPCNRAAAVPSALPDVDTPYTRSTKDLAGWRWRIPLQHRVGNGYVYCRDYLSDDDAKRALLRHLDGAPLAEPRILSFTTGRRTQAWTKNCVALGLAGGFLEPLESTSIHMIASGISRLLSLFPDRRFHAEDIAEYNRLTSQEYELVRDFIILHYKTMTEATSPFWAACRAMEIPESLRNKIELFKANGRIFRNEADLFTLDSWVSVFLGQGTVPQGYDPLVNIMDFNDVQSFMTKIKVGFQSAASSLSLHRRFIEQNCAFMP</sequence>
<dbReference type="Pfam" id="PF04820">
    <property type="entry name" value="Trp_halogenase"/>
    <property type="match status" value="1"/>
</dbReference>
<protein>
    <submittedName>
        <fullName evidence="1">Tryptophan 7-halogenase</fullName>
    </submittedName>
</protein>
<evidence type="ECO:0000313" key="1">
    <source>
        <dbReference type="EMBL" id="MDC7675593.1"/>
    </source>
</evidence>
<proteinExistence type="predicted"/>
<reference evidence="1 2" key="1">
    <citation type="submission" date="2023-01" db="EMBL/GenBank/DDBJ databases">
        <title>Novel species of the genus Asticcacaulis isolated from rivers.</title>
        <authorList>
            <person name="Lu H."/>
        </authorList>
    </citation>
    <scope>NUCLEOTIDE SEQUENCE [LARGE SCALE GENOMIC DNA]</scope>
    <source>
        <strain evidence="1 2">LKC15W</strain>
    </source>
</reference>
<comment type="caution">
    <text evidence="1">The sequence shown here is derived from an EMBL/GenBank/DDBJ whole genome shotgun (WGS) entry which is preliminary data.</text>
</comment>
<dbReference type="RefSeq" id="WP_272743914.1">
    <property type="nucleotide sequence ID" value="NZ_JAQQKV010000001.1"/>
</dbReference>
<gene>
    <name evidence="1" type="ORF">PQU98_05605</name>
</gene>
<keyword evidence="2" id="KW-1185">Reference proteome</keyword>
<name>A0ABT5HHX0_9CAUL</name>
<dbReference type="Gene3D" id="3.50.50.60">
    <property type="entry name" value="FAD/NAD(P)-binding domain"/>
    <property type="match status" value="1"/>
</dbReference>
<dbReference type="Proteomes" id="UP001218579">
    <property type="component" value="Unassembled WGS sequence"/>
</dbReference>
<dbReference type="InterPro" id="IPR050816">
    <property type="entry name" value="Flavin-dep_Halogenase_NPB"/>
</dbReference>
<organism evidence="1 2">
    <name type="scientific">Asticcacaulis machinosus</name>
    <dbReference type="NCBI Taxonomy" id="2984211"/>
    <lineage>
        <taxon>Bacteria</taxon>
        <taxon>Pseudomonadati</taxon>
        <taxon>Pseudomonadota</taxon>
        <taxon>Alphaproteobacteria</taxon>
        <taxon>Caulobacterales</taxon>
        <taxon>Caulobacteraceae</taxon>
        <taxon>Asticcacaulis</taxon>
    </lineage>
</organism>
<dbReference type="PANTHER" id="PTHR43747">
    <property type="entry name" value="FAD-BINDING PROTEIN"/>
    <property type="match status" value="1"/>
</dbReference>
<dbReference type="InterPro" id="IPR006905">
    <property type="entry name" value="Flavin_halogenase"/>
</dbReference>
<accession>A0ABT5HHX0</accession>
<evidence type="ECO:0000313" key="2">
    <source>
        <dbReference type="Proteomes" id="UP001218579"/>
    </source>
</evidence>
<dbReference type="InterPro" id="IPR033856">
    <property type="entry name" value="Trp_halogen"/>
</dbReference>
<dbReference type="PIRSF" id="PIRSF011396">
    <property type="entry name" value="Trp_halogenase"/>
    <property type="match status" value="1"/>
</dbReference>
<dbReference type="PANTHER" id="PTHR43747:SF4">
    <property type="entry name" value="FLAVIN-DEPENDENT TRYPTOPHAN HALOGENASE"/>
    <property type="match status" value="1"/>
</dbReference>